<dbReference type="PANTHER" id="PTHR34322">
    <property type="entry name" value="TRANSPOSASE, Y1_TNP DOMAIN-CONTAINING"/>
    <property type="match status" value="1"/>
</dbReference>
<name>A0A8J8GB23_9FLAO</name>
<dbReference type="RefSeq" id="WP_173780474.1">
    <property type="nucleotide sequence ID" value="NZ_JABSNO010000033.1"/>
</dbReference>
<keyword evidence="3" id="KW-1185">Reference proteome</keyword>
<dbReference type="GO" id="GO:0004803">
    <property type="term" value="F:transposase activity"/>
    <property type="evidence" value="ECO:0007669"/>
    <property type="project" value="InterPro"/>
</dbReference>
<evidence type="ECO:0000259" key="1">
    <source>
        <dbReference type="SMART" id="SM01321"/>
    </source>
</evidence>
<gene>
    <name evidence="2" type="ORF">HNQ03_003027</name>
</gene>
<evidence type="ECO:0000313" key="2">
    <source>
        <dbReference type="EMBL" id="NRS93935.1"/>
    </source>
</evidence>
<dbReference type="GO" id="GO:0003677">
    <property type="term" value="F:DNA binding"/>
    <property type="evidence" value="ECO:0007669"/>
    <property type="project" value="InterPro"/>
</dbReference>
<proteinExistence type="predicted"/>
<dbReference type="PANTHER" id="PTHR34322:SF2">
    <property type="entry name" value="TRANSPOSASE IS200-LIKE DOMAIN-CONTAINING PROTEIN"/>
    <property type="match status" value="1"/>
</dbReference>
<dbReference type="AlphaFoldDB" id="A0A8J8GB23"/>
<evidence type="ECO:0000313" key="3">
    <source>
        <dbReference type="Proteomes" id="UP000610746"/>
    </source>
</evidence>
<dbReference type="InterPro" id="IPR036515">
    <property type="entry name" value="Transposase_17_sf"/>
</dbReference>
<dbReference type="Gene3D" id="3.30.70.1290">
    <property type="entry name" value="Transposase IS200-like"/>
    <property type="match status" value="1"/>
</dbReference>
<protein>
    <submittedName>
        <fullName evidence="2">REP element-mobilizing transposase RayT</fullName>
    </submittedName>
</protein>
<dbReference type="Proteomes" id="UP000610746">
    <property type="component" value="Unassembled WGS sequence"/>
</dbReference>
<sequence length="192" mass="22882">MKTNVFPLETERFYHIYNRGINGGELFFEEQNYFYFLKLLTEKVKPVAKIYSYCLMKNHFHILVRINSEGEIRSGFPDKNDIEIEKIISRQFSNTFNSYSQAINKRFGRTGKLFELPFRRKKIITEQQLVNCILYINKNPAKHKIESDFFKYPYSSIENILSKNNFFVESKEVIDLFDDEINLRIALKNFGV</sequence>
<dbReference type="InterPro" id="IPR002686">
    <property type="entry name" value="Transposase_17"/>
</dbReference>
<dbReference type="SUPFAM" id="SSF143422">
    <property type="entry name" value="Transposase IS200-like"/>
    <property type="match status" value="1"/>
</dbReference>
<dbReference type="EMBL" id="JABSNO010000033">
    <property type="protein sequence ID" value="NRS93935.1"/>
    <property type="molecule type" value="Genomic_DNA"/>
</dbReference>
<reference evidence="2" key="1">
    <citation type="submission" date="2020-05" db="EMBL/GenBank/DDBJ databases">
        <title>Genomic Encyclopedia of Type Strains, Phase IV (KMG-V): Genome sequencing to study the core and pangenomes of soil and plant-associated prokaryotes.</title>
        <authorList>
            <person name="Whitman W."/>
        </authorList>
    </citation>
    <scope>NUCLEOTIDE SEQUENCE</scope>
    <source>
        <strain evidence="2">16F</strain>
    </source>
</reference>
<organism evidence="2 3">
    <name type="scientific">Frigoriflavimonas asaccharolytica</name>
    <dbReference type="NCBI Taxonomy" id="2735899"/>
    <lineage>
        <taxon>Bacteria</taxon>
        <taxon>Pseudomonadati</taxon>
        <taxon>Bacteroidota</taxon>
        <taxon>Flavobacteriia</taxon>
        <taxon>Flavobacteriales</taxon>
        <taxon>Weeksellaceae</taxon>
        <taxon>Frigoriflavimonas</taxon>
    </lineage>
</organism>
<comment type="caution">
    <text evidence="2">The sequence shown here is derived from an EMBL/GenBank/DDBJ whole genome shotgun (WGS) entry which is preliminary data.</text>
</comment>
<feature type="domain" description="Transposase IS200-like" evidence="1">
    <location>
        <begin position="9"/>
        <end position="139"/>
    </location>
</feature>
<dbReference type="GO" id="GO:0006313">
    <property type="term" value="P:DNA transposition"/>
    <property type="evidence" value="ECO:0007669"/>
    <property type="project" value="InterPro"/>
</dbReference>
<accession>A0A8J8GB23</accession>
<dbReference type="SMART" id="SM01321">
    <property type="entry name" value="Y1_Tnp"/>
    <property type="match status" value="1"/>
</dbReference>